<dbReference type="KEGG" id="ppar:A8F97_03990"/>
<dbReference type="InterPro" id="IPR050204">
    <property type="entry name" value="AraC_XylS_family_regulators"/>
</dbReference>
<dbReference type="Proteomes" id="UP001194579">
    <property type="component" value="Unassembled WGS sequence"/>
</dbReference>
<keyword evidence="10" id="KW-1185">Reference proteome</keyword>
<keyword evidence="1" id="KW-0805">Transcription regulation</keyword>
<dbReference type="Proteomes" id="UP000008044">
    <property type="component" value="Chromosome"/>
</dbReference>
<dbReference type="KEGG" id="pec:W5S_2917"/>
<dbReference type="PANTHER" id="PTHR46796">
    <property type="entry name" value="HTH-TYPE TRANSCRIPTIONAL ACTIVATOR RHAS-RELATED"/>
    <property type="match status" value="1"/>
</dbReference>
<evidence type="ECO:0000313" key="7">
    <source>
        <dbReference type="EMBL" id="RKO76935.1"/>
    </source>
</evidence>
<gene>
    <name evidence="5" type="ordered locus">W5S_2917</name>
    <name evidence="7" type="ORF">C5E00_09125</name>
    <name evidence="6" type="ORF">F6Q06_05640</name>
</gene>
<dbReference type="OrthoDB" id="5622169at2"/>
<dbReference type="STRING" id="1905730.W5S_2917"/>
<dbReference type="GeneID" id="45848618"/>
<dbReference type="InterPro" id="IPR018062">
    <property type="entry name" value="HTH_AraC-typ_CS"/>
</dbReference>
<evidence type="ECO:0000259" key="4">
    <source>
        <dbReference type="PROSITE" id="PS01124"/>
    </source>
</evidence>
<dbReference type="EMBL" id="PSZG01000001">
    <property type="protein sequence ID" value="RKO76935.1"/>
    <property type="molecule type" value="Genomic_DNA"/>
</dbReference>
<dbReference type="InterPro" id="IPR018060">
    <property type="entry name" value="HTH_AraC"/>
</dbReference>
<reference evidence="6" key="5">
    <citation type="submission" date="2024-05" db="EMBL/GenBank/DDBJ databases">
        <title>Identification of Pectobacterium versatile causing blackleg of potato from New York State with a whole genome sequencing approach.</title>
        <authorList>
            <person name="Ma X."/>
            <person name="Swingle B."/>
        </authorList>
    </citation>
    <scope>NUCLEOTIDE SEQUENCE</scope>
    <source>
        <strain evidence="6">NY1588A</strain>
    </source>
</reference>
<dbReference type="SMART" id="SM00342">
    <property type="entry name" value="HTH_ARAC"/>
    <property type="match status" value="1"/>
</dbReference>
<dbReference type="eggNOG" id="COG4977">
    <property type="taxonomic scope" value="Bacteria"/>
</dbReference>
<evidence type="ECO:0000313" key="8">
    <source>
        <dbReference type="Proteomes" id="UP000008044"/>
    </source>
</evidence>
<evidence type="ECO:0000256" key="1">
    <source>
        <dbReference type="ARBA" id="ARBA00023015"/>
    </source>
</evidence>
<evidence type="ECO:0000256" key="2">
    <source>
        <dbReference type="ARBA" id="ARBA00023125"/>
    </source>
</evidence>
<reference evidence="5" key="2">
    <citation type="submission" date="2012-03" db="EMBL/GenBank/DDBJ databases">
        <authorList>
            <person name="Koskinen P."/>
            <person name="Laine P."/>
            <person name="Niemi O."/>
            <person name="Nykyri J."/>
            <person name="Harjunpaa H."/>
            <person name="Auvinen P."/>
            <person name="Paulin L."/>
            <person name="Pirhonen M."/>
            <person name="Palva T."/>
            <person name="Holm L."/>
        </authorList>
    </citation>
    <scope>NUCLEOTIDE SEQUENCE</scope>
    <source>
        <strain evidence="5">SCC3193</strain>
    </source>
</reference>
<reference evidence="7 9" key="3">
    <citation type="journal article" date="2018" name="BMC Genomics">
        <title>High genomic variability in the plant pathogenic bacterium Pectobacterium parmentieri deciphered from de novo assembled complete genomes.</title>
        <authorList>
            <person name="Zoledowska S."/>
            <person name="Motyka-Pomagruk A."/>
            <person name="Sledz W."/>
            <person name="Mengoni A."/>
            <person name="Lojkowska E."/>
        </authorList>
    </citation>
    <scope>NUCLEOTIDE SEQUENCE [LARGE SCALE GENOMIC DNA]</scope>
    <source>
        <strain evidence="7 9">IFB5626</strain>
    </source>
</reference>
<keyword evidence="2" id="KW-0238">DNA-binding</keyword>
<evidence type="ECO:0000313" key="9">
    <source>
        <dbReference type="Proteomes" id="UP000269665"/>
    </source>
</evidence>
<sequence length="293" mass="33409">MHRYKAFDTMLHHKTELRDTVELTSGVRLAAWFNRHDRVTMENTEHHTLSLYIAGGYESYHQTADGWHNGGGPDRFCLMPKQSASTWDIRGDLDFVHLYFDDAHLRQLAEQTWDRSPASFCTEERIFGNDPLITSLYRQFLLSNRWDDPANQLVLGSAATLLMIQVLRSYTQLQWELPTVRGGLAPAVLRRSKMQIDANLDQPLTLQALAVEAGLSEFHFARMFRQSVGMAPHQYVLKQRLIRAEWLVRQGALPITDIALACGFSSSSHLSHQFKKEYGLTPSALRLAGKLVK</sequence>
<organism evidence="5 8">
    <name type="scientific">Pectobacterium parmentieri</name>
    <dbReference type="NCBI Taxonomy" id="1905730"/>
    <lineage>
        <taxon>Bacteria</taxon>
        <taxon>Pseudomonadati</taxon>
        <taxon>Pseudomonadota</taxon>
        <taxon>Gammaproteobacteria</taxon>
        <taxon>Enterobacterales</taxon>
        <taxon>Pectobacteriaceae</taxon>
        <taxon>Pectobacterium</taxon>
    </lineage>
</organism>
<dbReference type="Pfam" id="PF12833">
    <property type="entry name" value="HTH_18"/>
    <property type="match status" value="1"/>
</dbReference>
<evidence type="ECO:0000313" key="5">
    <source>
        <dbReference type="EMBL" id="AFI91000.1"/>
    </source>
</evidence>
<keyword evidence="3" id="KW-0804">Transcription</keyword>
<dbReference type="EMBL" id="CP003415">
    <property type="protein sequence ID" value="AFI91000.1"/>
    <property type="molecule type" value="Genomic_DNA"/>
</dbReference>
<dbReference type="GO" id="GO:0043565">
    <property type="term" value="F:sequence-specific DNA binding"/>
    <property type="evidence" value="ECO:0007669"/>
    <property type="project" value="InterPro"/>
</dbReference>
<dbReference type="GO" id="GO:0003700">
    <property type="term" value="F:DNA-binding transcription factor activity"/>
    <property type="evidence" value="ECO:0007669"/>
    <property type="project" value="InterPro"/>
</dbReference>
<dbReference type="HOGENOM" id="CLU_000445_88_4_6"/>
<dbReference type="InterPro" id="IPR020449">
    <property type="entry name" value="Tscrpt_reg_AraC-type_HTH"/>
</dbReference>
<evidence type="ECO:0000313" key="10">
    <source>
        <dbReference type="Proteomes" id="UP001194579"/>
    </source>
</evidence>
<dbReference type="RefSeq" id="WP_014700536.1">
    <property type="nucleotide sequence ID" value="NC_017845.1"/>
</dbReference>
<dbReference type="EMBL" id="WABS01000008">
    <property type="protein sequence ID" value="MBI0553976.1"/>
    <property type="molecule type" value="Genomic_DNA"/>
</dbReference>
<reference evidence="5 8" key="1">
    <citation type="journal article" date="2012" name="J. Bacteriol.">
        <title>Genome sequence of Pectobacterium sp. strain SCC3193.</title>
        <authorList>
            <person name="Koskinen J.P."/>
            <person name="Laine P."/>
            <person name="Niemi O."/>
            <person name="Nykyri J."/>
            <person name="Harjunpaa H."/>
            <person name="Auvinen P."/>
            <person name="Paulin L."/>
            <person name="Pirhonen M."/>
            <person name="Palva T."/>
            <person name="Holm L."/>
        </authorList>
    </citation>
    <scope>NUCLEOTIDE SEQUENCE [LARGE SCALE GENOMIC DNA]</scope>
    <source>
        <strain evidence="5 8">SCC3193</strain>
    </source>
</reference>
<evidence type="ECO:0000313" key="6">
    <source>
        <dbReference type="EMBL" id="MBI0553976.1"/>
    </source>
</evidence>
<dbReference type="Gene3D" id="1.10.10.60">
    <property type="entry name" value="Homeodomain-like"/>
    <property type="match status" value="2"/>
</dbReference>
<dbReference type="PATRIC" id="fig|1166016.3.peg.2961"/>
<dbReference type="PROSITE" id="PS00041">
    <property type="entry name" value="HTH_ARAC_FAMILY_1"/>
    <property type="match status" value="1"/>
</dbReference>
<proteinExistence type="predicted"/>
<name>A0A0H3I700_PECPM</name>
<dbReference type="SUPFAM" id="SSF46689">
    <property type="entry name" value="Homeodomain-like"/>
    <property type="match status" value="2"/>
</dbReference>
<dbReference type="Proteomes" id="UP000269665">
    <property type="component" value="Unassembled WGS sequence"/>
</dbReference>
<protein>
    <submittedName>
        <fullName evidence="6">AraC family transcriptional regulator</fullName>
    </submittedName>
    <submittedName>
        <fullName evidence="5">Proline utilization regulator</fullName>
    </submittedName>
</protein>
<dbReference type="InterPro" id="IPR009057">
    <property type="entry name" value="Homeodomain-like_sf"/>
</dbReference>
<reference evidence="10" key="4">
    <citation type="submission" date="2023-07" db="EMBL/GenBank/DDBJ databases">
        <title>Identification of Pectobacterium versatile causing blackleg of potato from New York State with a whole genome sequencing approach.</title>
        <authorList>
            <person name="Ma X."/>
            <person name="Swingle B."/>
        </authorList>
    </citation>
    <scope>NUCLEOTIDE SEQUENCE [LARGE SCALE GENOMIC DNA]</scope>
    <source>
        <strain evidence="10">NY1588A</strain>
    </source>
</reference>
<dbReference type="PROSITE" id="PS01124">
    <property type="entry name" value="HTH_ARAC_FAMILY_2"/>
    <property type="match status" value="1"/>
</dbReference>
<accession>A0A0H3I700</accession>
<dbReference type="PRINTS" id="PR00032">
    <property type="entry name" value="HTHARAC"/>
</dbReference>
<dbReference type="OMA" id="ASHFSHR"/>
<dbReference type="PANTHER" id="PTHR46796:SF6">
    <property type="entry name" value="ARAC SUBFAMILY"/>
    <property type="match status" value="1"/>
</dbReference>
<dbReference type="AlphaFoldDB" id="A0A0H3I700"/>
<evidence type="ECO:0000256" key="3">
    <source>
        <dbReference type="ARBA" id="ARBA00023163"/>
    </source>
</evidence>
<feature type="domain" description="HTH araC/xylS-type" evidence="4">
    <location>
        <begin position="190"/>
        <end position="288"/>
    </location>
</feature>